<comment type="caution">
    <text evidence="1">The sequence shown here is derived from an EMBL/GenBank/DDBJ whole genome shotgun (WGS) entry which is preliminary data.</text>
</comment>
<dbReference type="Proteomes" id="UP001055879">
    <property type="component" value="Linkage Group LG09"/>
</dbReference>
<keyword evidence="2" id="KW-1185">Reference proteome</keyword>
<accession>A0ACB8ZZ54</accession>
<dbReference type="EMBL" id="CM042055">
    <property type="protein sequence ID" value="KAI3702848.1"/>
    <property type="molecule type" value="Genomic_DNA"/>
</dbReference>
<proteinExistence type="predicted"/>
<evidence type="ECO:0000313" key="2">
    <source>
        <dbReference type="Proteomes" id="UP001055879"/>
    </source>
</evidence>
<organism evidence="1 2">
    <name type="scientific">Arctium lappa</name>
    <name type="common">Greater burdock</name>
    <name type="synonym">Lappa major</name>
    <dbReference type="NCBI Taxonomy" id="4217"/>
    <lineage>
        <taxon>Eukaryota</taxon>
        <taxon>Viridiplantae</taxon>
        <taxon>Streptophyta</taxon>
        <taxon>Embryophyta</taxon>
        <taxon>Tracheophyta</taxon>
        <taxon>Spermatophyta</taxon>
        <taxon>Magnoliopsida</taxon>
        <taxon>eudicotyledons</taxon>
        <taxon>Gunneridae</taxon>
        <taxon>Pentapetalae</taxon>
        <taxon>asterids</taxon>
        <taxon>campanulids</taxon>
        <taxon>Asterales</taxon>
        <taxon>Asteraceae</taxon>
        <taxon>Carduoideae</taxon>
        <taxon>Cardueae</taxon>
        <taxon>Arctiinae</taxon>
        <taxon>Arctium</taxon>
    </lineage>
</organism>
<protein>
    <submittedName>
        <fullName evidence="1">Uncharacterized protein</fullName>
    </submittedName>
</protein>
<reference evidence="2" key="1">
    <citation type="journal article" date="2022" name="Mol. Ecol. Resour.">
        <title>The genomes of chicory, endive, great burdock and yacon provide insights into Asteraceae palaeo-polyploidization history and plant inulin production.</title>
        <authorList>
            <person name="Fan W."/>
            <person name="Wang S."/>
            <person name="Wang H."/>
            <person name="Wang A."/>
            <person name="Jiang F."/>
            <person name="Liu H."/>
            <person name="Zhao H."/>
            <person name="Xu D."/>
            <person name="Zhang Y."/>
        </authorList>
    </citation>
    <scope>NUCLEOTIDE SEQUENCE [LARGE SCALE GENOMIC DNA]</scope>
    <source>
        <strain evidence="2">cv. Niubang</strain>
    </source>
</reference>
<gene>
    <name evidence="1" type="ORF">L6452_28601</name>
</gene>
<evidence type="ECO:0000313" key="1">
    <source>
        <dbReference type="EMBL" id="KAI3702848.1"/>
    </source>
</evidence>
<reference evidence="1 2" key="2">
    <citation type="journal article" date="2022" name="Mol. Ecol. Resour.">
        <title>The genomes of chicory, endive, great burdock and yacon provide insights into Asteraceae paleo-polyploidization history and plant inulin production.</title>
        <authorList>
            <person name="Fan W."/>
            <person name="Wang S."/>
            <person name="Wang H."/>
            <person name="Wang A."/>
            <person name="Jiang F."/>
            <person name="Liu H."/>
            <person name="Zhao H."/>
            <person name="Xu D."/>
            <person name="Zhang Y."/>
        </authorList>
    </citation>
    <scope>NUCLEOTIDE SEQUENCE [LARGE SCALE GENOMIC DNA]</scope>
    <source>
        <strain evidence="2">cv. Niubang</strain>
    </source>
</reference>
<name>A0ACB8ZZ54_ARCLA</name>
<sequence length="192" mass="21835">MSILSTISDVLQSEFHTELRDNLDERIAVIELEEMIHEHALAFKPERSSGDEFSSSERIAGRKTTWINSFLDGLCKYLFFSKLKVKADLNEADLLSSSNLVCFDRDEEFFATGGVNKKNKVFEYDSILNGNCDVQYPVVEMAIRSKLSGVCWNRCIKGQIASSNFEGIAQVRKVNLFFELIEKVPYGWPPAF</sequence>